<dbReference type="Proteomes" id="UP000322025">
    <property type="component" value="Unassembled WGS sequence"/>
</dbReference>
<keyword evidence="2" id="KW-0812">Transmembrane</keyword>
<evidence type="ECO:0000313" key="4">
    <source>
        <dbReference type="EMBL" id="KAA8501319.1"/>
    </source>
</evidence>
<feature type="coiled-coil region" evidence="1">
    <location>
        <begin position="260"/>
        <end position="294"/>
    </location>
</feature>
<sequence>MNVADIPKVYTALAEWASCLIFVLGMKKRWGKWKTAGILAVFLAALCVLQYYIGVWPVAFWIPAMGCAMLLMCACIWLCCAIPAASAALCFSVAFMAAEFVASVEWQIYSFLLELGYGSVAVEIILFLLFYAGLFTGLYFLVKRYFSDADRRNASWQEAAASVLMAVAAFLISNISYVYPNTPFSSSLPAETFYIRTLVDFSGVLILFLQQERWREMTMKKEVDAVNSILHRQYEQYNLSKENIEMINRKYHDLKHQIGVIRAERDSEKREQYLAEMEEEIKTYEAQNKTGNQVLDTILTGKHLYCMQHDINFTCVADGHLLDGMNVMDICTIFGNALDNAIEYEEKIEDKKKRLIRVAVYSQNRFIIIRVENYCEVRLTEGNHLPETTKKNKEYHGYGLKSIRTTAEKYGGSMTVKTEDDWFYLRVLIPKTEKL</sequence>
<feature type="transmembrane region" description="Helical" evidence="2">
    <location>
        <begin position="154"/>
        <end position="173"/>
    </location>
</feature>
<dbReference type="EMBL" id="VMSO01000010">
    <property type="protein sequence ID" value="KAA8501319.1"/>
    <property type="molecule type" value="Genomic_DNA"/>
</dbReference>
<dbReference type="PANTHER" id="PTHR40448">
    <property type="entry name" value="TWO-COMPONENT SENSOR HISTIDINE KINASE"/>
    <property type="match status" value="1"/>
</dbReference>
<feature type="transmembrane region" description="Helical" evidence="2">
    <location>
        <begin position="87"/>
        <end position="109"/>
    </location>
</feature>
<feature type="transmembrane region" description="Helical" evidence="2">
    <location>
        <begin position="193"/>
        <end position="210"/>
    </location>
</feature>
<dbReference type="InterPro" id="IPR036890">
    <property type="entry name" value="HATPase_C_sf"/>
</dbReference>
<evidence type="ECO:0000259" key="3">
    <source>
        <dbReference type="Pfam" id="PF14501"/>
    </source>
</evidence>
<keyword evidence="1" id="KW-0175">Coiled coil</keyword>
<dbReference type="SUPFAM" id="SSF55874">
    <property type="entry name" value="ATPase domain of HSP90 chaperone/DNA topoisomerase II/histidine kinase"/>
    <property type="match status" value="1"/>
</dbReference>
<feature type="transmembrane region" description="Helical" evidence="2">
    <location>
        <begin position="59"/>
        <end position="80"/>
    </location>
</feature>
<accession>A0A5M9I0P1</accession>
<dbReference type="Gene3D" id="3.30.565.10">
    <property type="entry name" value="Histidine kinase-like ATPase, C-terminal domain"/>
    <property type="match status" value="1"/>
</dbReference>
<dbReference type="CDD" id="cd16935">
    <property type="entry name" value="HATPase_AgrC-ComD-like"/>
    <property type="match status" value="1"/>
</dbReference>
<dbReference type="AlphaFoldDB" id="A0A5M9I0P1"/>
<keyword evidence="2" id="KW-1133">Transmembrane helix</keyword>
<dbReference type="PANTHER" id="PTHR40448:SF1">
    <property type="entry name" value="TWO-COMPONENT SENSOR HISTIDINE KINASE"/>
    <property type="match status" value="1"/>
</dbReference>
<protein>
    <submittedName>
        <fullName evidence="4">GHKL domain-containing protein</fullName>
    </submittedName>
</protein>
<dbReference type="OrthoDB" id="3173688at2"/>
<keyword evidence="2" id="KW-0472">Membrane</keyword>
<dbReference type="Pfam" id="PF14501">
    <property type="entry name" value="HATPase_c_5"/>
    <property type="match status" value="1"/>
</dbReference>
<dbReference type="GO" id="GO:0042802">
    <property type="term" value="F:identical protein binding"/>
    <property type="evidence" value="ECO:0007669"/>
    <property type="project" value="TreeGrafter"/>
</dbReference>
<feature type="domain" description="Sensor histidine kinase NatK-like C-terminal" evidence="3">
    <location>
        <begin position="325"/>
        <end position="430"/>
    </location>
</feature>
<dbReference type="InterPro" id="IPR032834">
    <property type="entry name" value="NatK-like_C"/>
</dbReference>
<reference evidence="4" key="1">
    <citation type="submission" date="2019-07" db="EMBL/GenBank/DDBJ databases">
        <authorList>
            <person name="Wongkuna S."/>
            <person name="Scaria J."/>
        </authorList>
    </citation>
    <scope>NUCLEOTIDE SEQUENCE [LARGE SCALE GENOMIC DNA]</scope>
    <source>
        <strain evidence="4">SW178</strain>
    </source>
</reference>
<organism evidence="4 5">
    <name type="scientific">Mediterraneibacter catenae</name>
    <dbReference type="NCBI Taxonomy" id="2594882"/>
    <lineage>
        <taxon>Bacteria</taxon>
        <taxon>Bacillati</taxon>
        <taxon>Bacillota</taxon>
        <taxon>Clostridia</taxon>
        <taxon>Lachnospirales</taxon>
        <taxon>Lachnospiraceae</taxon>
        <taxon>Mediterraneibacter</taxon>
    </lineage>
</organism>
<evidence type="ECO:0000256" key="1">
    <source>
        <dbReference type="SAM" id="Coils"/>
    </source>
</evidence>
<feature type="transmembrane region" description="Helical" evidence="2">
    <location>
        <begin position="36"/>
        <end position="53"/>
    </location>
</feature>
<name>A0A5M9I0P1_9FIRM</name>
<gene>
    <name evidence="4" type="ORF">FNY66_09445</name>
</gene>
<proteinExistence type="predicted"/>
<dbReference type="RefSeq" id="WP_150310946.1">
    <property type="nucleotide sequence ID" value="NZ_VMSO01000010.1"/>
</dbReference>
<comment type="caution">
    <text evidence="4">The sequence shown here is derived from an EMBL/GenBank/DDBJ whole genome shotgun (WGS) entry which is preliminary data.</text>
</comment>
<keyword evidence="5" id="KW-1185">Reference proteome</keyword>
<evidence type="ECO:0000256" key="2">
    <source>
        <dbReference type="SAM" id="Phobius"/>
    </source>
</evidence>
<feature type="transmembrane region" description="Helical" evidence="2">
    <location>
        <begin position="115"/>
        <end position="142"/>
    </location>
</feature>
<evidence type="ECO:0000313" key="5">
    <source>
        <dbReference type="Proteomes" id="UP000322025"/>
    </source>
</evidence>